<keyword evidence="1" id="KW-0812">Transmembrane</keyword>
<keyword evidence="3" id="KW-1185">Reference proteome</keyword>
<dbReference type="EMBL" id="JAAALK010000953">
    <property type="protein sequence ID" value="KAG8043893.1"/>
    <property type="molecule type" value="Genomic_DNA"/>
</dbReference>
<dbReference type="OrthoDB" id="1928523at2759"/>
<reference evidence="2" key="2">
    <citation type="submission" date="2021-02" db="EMBL/GenBank/DDBJ databases">
        <authorList>
            <person name="Kimball J.A."/>
            <person name="Haas M.W."/>
            <person name="Macchietto M."/>
            <person name="Kono T."/>
            <person name="Duquette J."/>
            <person name="Shao M."/>
        </authorList>
    </citation>
    <scope>NUCLEOTIDE SEQUENCE</scope>
    <source>
        <tissue evidence="2">Fresh leaf tissue</tissue>
    </source>
</reference>
<name>A0A8J5VE85_ZIZPA</name>
<dbReference type="Proteomes" id="UP000729402">
    <property type="component" value="Unassembled WGS sequence"/>
</dbReference>
<keyword evidence="1" id="KW-0472">Membrane</keyword>
<comment type="caution">
    <text evidence="2">The sequence shown here is derived from an EMBL/GenBank/DDBJ whole genome shotgun (WGS) entry which is preliminary data.</text>
</comment>
<evidence type="ECO:0000313" key="2">
    <source>
        <dbReference type="EMBL" id="KAG8043893.1"/>
    </source>
</evidence>
<evidence type="ECO:0000256" key="1">
    <source>
        <dbReference type="SAM" id="Phobius"/>
    </source>
</evidence>
<dbReference type="PANTHER" id="PTHR34064">
    <property type="entry name" value="OS04G0672300 PROTEIN"/>
    <property type="match status" value="1"/>
</dbReference>
<dbReference type="PANTHER" id="PTHR34064:SF3">
    <property type="entry name" value="OS04G0672300 PROTEIN"/>
    <property type="match status" value="1"/>
</dbReference>
<keyword evidence="1" id="KW-1133">Transmembrane helix</keyword>
<evidence type="ECO:0000313" key="3">
    <source>
        <dbReference type="Proteomes" id="UP000729402"/>
    </source>
</evidence>
<gene>
    <name evidence="2" type="ORF">GUJ93_ZPchr0458g22745</name>
</gene>
<reference evidence="2" key="1">
    <citation type="journal article" date="2021" name="bioRxiv">
        <title>Whole Genome Assembly and Annotation of Northern Wild Rice, Zizania palustris L., Supports a Whole Genome Duplication in the Zizania Genus.</title>
        <authorList>
            <person name="Haas M."/>
            <person name="Kono T."/>
            <person name="Macchietto M."/>
            <person name="Millas R."/>
            <person name="McGilp L."/>
            <person name="Shao M."/>
            <person name="Duquette J."/>
            <person name="Hirsch C.N."/>
            <person name="Kimball J."/>
        </authorList>
    </citation>
    <scope>NUCLEOTIDE SEQUENCE</scope>
    <source>
        <tissue evidence="2">Fresh leaf tissue</tissue>
    </source>
</reference>
<dbReference type="AlphaFoldDB" id="A0A8J5VE85"/>
<proteinExistence type="predicted"/>
<feature type="transmembrane region" description="Helical" evidence="1">
    <location>
        <begin position="131"/>
        <end position="153"/>
    </location>
</feature>
<sequence>MYWLIRYTAARHLLLVRAPKMVAVHVLHVSHSLWGKLFMEEGSLQRALSRKSSNRMERRIGEEQEQDDLVKKLIIKVVPSQLEQLKMPLVQNKTFVAPQSQCAGCAPILTDSGEGRNKKFTQLTSSHPRKILLFFATLSSVGTMILIYFALAINGGRAEA</sequence>
<protein>
    <recommendedName>
        <fullName evidence="4">Transmembrane protein</fullName>
    </recommendedName>
</protein>
<accession>A0A8J5VE85</accession>
<organism evidence="2 3">
    <name type="scientific">Zizania palustris</name>
    <name type="common">Northern wild rice</name>
    <dbReference type="NCBI Taxonomy" id="103762"/>
    <lineage>
        <taxon>Eukaryota</taxon>
        <taxon>Viridiplantae</taxon>
        <taxon>Streptophyta</taxon>
        <taxon>Embryophyta</taxon>
        <taxon>Tracheophyta</taxon>
        <taxon>Spermatophyta</taxon>
        <taxon>Magnoliopsida</taxon>
        <taxon>Liliopsida</taxon>
        <taxon>Poales</taxon>
        <taxon>Poaceae</taxon>
        <taxon>BOP clade</taxon>
        <taxon>Oryzoideae</taxon>
        <taxon>Oryzeae</taxon>
        <taxon>Zizaniinae</taxon>
        <taxon>Zizania</taxon>
    </lineage>
</organism>
<evidence type="ECO:0008006" key="4">
    <source>
        <dbReference type="Google" id="ProtNLM"/>
    </source>
</evidence>